<evidence type="ECO:0000313" key="3">
    <source>
        <dbReference type="Proteomes" id="UP000288197"/>
    </source>
</evidence>
<accession>A0A369ASG9</accession>
<evidence type="ECO:0000256" key="1">
    <source>
        <dbReference type="SAM" id="Phobius"/>
    </source>
</evidence>
<dbReference type="RefSeq" id="WP_114290200.1">
    <property type="nucleotide sequence ID" value="NZ_CP122523.1"/>
</dbReference>
<keyword evidence="1" id="KW-0812">Transmembrane</keyword>
<proteinExistence type="predicted"/>
<gene>
    <name evidence="2" type="ORF">CBF32_10570</name>
</gene>
<sequence>MWQYIKKEQDILICSSCHSEFLIDDETPDYITINHYHQTQQPHIKNSTRQSNKLLSAALFVMIIPIFIIFSLVLPGVRTNHISVENMVKPRNTPESEGGKKLVSAIFHKPFEDVTTDELHSIKYIEVMSGDIANKKSWDFRYSLEEWKDGKSNYPISEFSIDQNVTLDALDFSSFKGLNYLDFHDSYDIGGSSDNFTLKGLDELAFYGHTFNQPLKIILDSLESKEQLTHLRTQLRNDNEVELLNSLPNLQFLDMTYVAEEVTSKSLLKLTNLTSLGYRNYAKADINWMSNLVNLKKLSIDSADKIPDFSVLYSLTNLESLKIENADLLKDINFINNMPKLKQLELINTSVKDIEPLKNKESLNKLTLKRNEISNIEALNTLNNLTELTLLGIKGESSTSLNNFDHLEKVTIDSSNLDSISQLKTLTTLVINGGSEIDLTKLDRFQKLGTLSLNSVDFTNEESLINLPLLKKISLKEASNDSNYDVGTSLFEINFLEELNLGEKVSLYLNKDRAFSLPNLKKMTITEPSYLYMKIDDNYENITFKDGLYFTQKLKQAPQLEVLVLPKMELNSLDFTKDLKQLTYLDVSENYISNVEPLTQLPNLVDVNLFNNPVANIKILNNKINVMK</sequence>
<organism evidence="2 3">
    <name type="scientific">Vagococcus fluvialis</name>
    <dbReference type="NCBI Taxonomy" id="2738"/>
    <lineage>
        <taxon>Bacteria</taxon>
        <taxon>Bacillati</taxon>
        <taxon>Bacillota</taxon>
        <taxon>Bacilli</taxon>
        <taxon>Lactobacillales</taxon>
        <taxon>Enterococcaceae</taxon>
        <taxon>Vagococcus</taxon>
    </lineage>
</organism>
<dbReference type="EMBL" id="NGJX01000011">
    <property type="protein sequence ID" value="RSU00810.1"/>
    <property type="molecule type" value="Genomic_DNA"/>
</dbReference>
<dbReference type="AlphaFoldDB" id="A0A369ASG9"/>
<dbReference type="SUPFAM" id="SSF52058">
    <property type="entry name" value="L domain-like"/>
    <property type="match status" value="2"/>
</dbReference>
<keyword evidence="1" id="KW-0472">Membrane</keyword>
<dbReference type="PANTHER" id="PTHR47186">
    <property type="entry name" value="LEUCINE-RICH REPEAT-CONTAINING PROTEIN 57"/>
    <property type="match status" value="1"/>
</dbReference>
<dbReference type="OrthoDB" id="2725310at2"/>
<dbReference type="GeneID" id="63147108"/>
<protein>
    <submittedName>
        <fullName evidence="2">Uncharacterized protein</fullName>
    </submittedName>
</protein>
<dbReference type="InterPro" id="IPR032675">
    <property type="entry name" value="LRR_dom_sf"/>
</dbReference>
<dbReference type="PANTHER" id="PTHR47186:SF61">
    <property type="entry name" value="LEUCINE-RICH REPEAT-CONTAINING PROTEIN 57-RELATED"/>
    <property type="match status" value="1"/>
</dbReference>
<keyword evidence="1" id="KW-1133">Transmembrane helix</keyword>
<evidence type="ECO:0000313" key="2">
    <source>
        <dbReference type="EMBL" id="RSU00810.1"/>
    </source>
</evidence>
<dbReference type="Proteomes" id="UP000288197">
    <property type="component" value="Unassembled WGS sequence"/>
</dbReference>
<keyword evidence="3" id="KW-1185">Reference proteome</keyword>
<dbReference type="PROSITE" id="PS51450">
    <property type="entry name" value="LRR"/>
    <property type="match status" value="2"/>
</dbReference>
<reference evidence="2 3" key="1">
    <citation type="submission" date="2017-05" db="EMBL/GenBank/DDBJ databases">
        <title>Vagococcus spp. assemblies.</title>
        <authorList>
            <person name="Gulvik C.A."/>
        </authorList>
    </citation>
    <scope>NUCLEOTIDE SEQUENCE [LARGE SCALE GENOMIC DNA]</scope>
    <source>
        <strain evidence="2 3">NCFB 2497</strain>
    </source>
</reference>
<dbReference type="Gene3D" id="3.80.10.10">
    <property type="entry name" value="Ribonuclease Inhibitor"/>
    <property type="match status" value="2"/>
</dbReference>
<comment type="caution">
    <text evidence="2">The sequence shown here is derived from an EMBL/GenBank/DDBJ whole genome shotgun (WGS) entry which is preliminary data.</text>
</comment>
<dbReference type="InterPro" id="IPR001611">
    <property type="entry name" value="Leu-rich_rpt"/>
</dbReference>
<name>A0A369ASG9_9ENTE</name>
<feature type="transmembrane region" description="Helical" evidence="1">
    <location>
        <begin position="54"/>
        <end position="74"/>
    </location>
</feature>